<comment type="similarity">
    <text evidence="10">Belongs to the carbohydrate kinase PfkB family. Ribokinase subfamily.</text>
</comment>
<feature type="binding site" evidence="10">
    <location>
        <position position="252"/>
    </location>
    <ligand>
        <name>substrate</name>
    </ligand>
</feature>
<dbReference type="PANTHER" id="PTHR10584">
    <property type="entry name" value="SUGAR KINASE"/>
    <property type="match status" value="1"/>
</dbReference>
<comment type="function">
    <text evidence="10">Catalyzes the phosphorylation of ribose at O-5 in a reaction requiring ATP and magnesium. The resulting D-ribose-5-phosphate can then be used either for sythesis of nucleotides, histidine, and tryptophan, or as a component of the pentose phosphate pathway.</text>
</comment>
<comment type="activity regulation">
    <text evidence="10">Activated by a monovalent cation that binds near, but not in, the active site. The most likely occupant of the site in vivo is potassium. Ion binding induces a conformational change that may alter substrate affinity.</text>
</comment>
<keyword evidence="5 10" id="KW-0418">Kinase</keyword>
<accession>A0AAV2W0B7</accession>
<evidence type="ECO:0000256" key="3">
    <source>
        <dbReference type="ARBA" id="ARBA00022723"/>
    </source>
</evidence>
<comment type="catalytic activity">
    <reaction evidence="10">
        <text>D-ribose + ATP = D-ribose 5-phosphate + ADP + H(+)</text>
        <dbReference type="Rhea" id="RHEA:13697"/>
        <dbReference type="ChEBI" id="CHEBI:15378"/>
        <dbReference type="ChEBI" id="CHEBI:30616"/>
        <dbReference type="ChEBI" id="CHEBI:47013"/>
        <dbReference type="ChEBI" id="CHEBI:78346"/>
        <dbReference type="ChEBI" id="CHEBI:456216"/>
        <dbReference type="EC" id="2.7.1.15"/>
    </reaction>
</comment>
<dbReference type="SUPFAM" id="SSF53613">
    <property type="entry name" value="Ribokinase-like"/>
    <property type="match status" value="1"/>
</dbReference>
<dbReference type="CDD" id="cd01174">
    <property type="entry name" value="ribokinase"/>
    <property type="match status" value="1"/>
</dbReference>
<dbReference type="PANTHER" id="PTHR10584:SF166">
    <property type="entry name" value="RIBOKINASE"/>
    <property type="match status" value="1"/>
</dbReference>
<feature type="binding site" evidence="10">
    <location>
        <position position="139"/>
    </location>
    <ligand>
        <name>substrate</name>
    </ligand>
</feature>
<keyword evidence="8 10" id="KW-0630">Potassium</keyword>
<dbReference type="NCBIfam" id="TIGR02152">
    <property type="entry name" value="D_ribokin_bact"/>
    <property type="match status" value="1"/>
</dbReference>
<feature type="binding site" evidence="10">
    <location>
        <position position="246"/>
    </location>
    <ligand>
        <name>K(+)</name>
        <dbReference type="ChEBI" id="CHEBI:29103"/>
    </ligand>
</feature>
<dbReference type="FunFam" id="3.40.1190.20:FF:000012">
    <property type="entry name" value="Ribokinase"/>
    <property type="match status" value="1"/>
</dbReference>
<comment type="caution">
    <text evidence="10">Lacks conserved residue(s) required for the propagation of feature annotation.</text>
</comment>
<evidence type="ECO:0000256" key="9">
    <source>
        <dbReference type="ARBA" id="ARBA00023277"/>
    </source>
</evidence>
<dbReference type="GO" id="GO:0005524">
    <property type="term" value="F:ATP binding"/>
    <property type="evidence" value="ECO:0007669"/>
    <property type="project" value="UniProtKB-UniRule"/>
</dbReference>
<reference evidence="13 14" key="1">
    <citation type="journal article" date="2013" name="ISME J.">
        <title>Comparative genomics of pathogenic lineages of Vibrio nigripulchritudo identifies virulence-associated traits.</title>
        <authorList>
            <person name="Goudenege D."/>
            <person name="Labreuche Y."/>
            <person name="Krin E."/>
            <person name="Ansquer D."/>
            <person name="Mangenot S."/>
            <person name="Calteau A."/>
            <person name="Medigue C."/>
            <person name="Mazel D."/>
            <person name="Polz M.F."/>
            <person name="Le Roux F."/>
        </authorList>
    </citation>
    <scope>NUCLEOTIDE SEQUENCE [LARGE SCALE GENOMIC DNA]</scope>
    <source>
        <strain evidence="13 14">SOn1</strain>
    </source>
</reference>
<feature type="binding site" evidence="10">
    <location>
        <begin position="39"/>
        <end position="43"/>
    </location>
    <ligand>
        <name>substrate</name>
    </ligand>
</feature>
<feature type="binding site" evidence="10">
    <location>
        <begin position="219"/>
        <end position="224"/>
    </location>
    <ligand>
        <name>ATP</name>
        <dbReference type="ChEBI" id="CHEBI:30616"/>
    </ligand>
</feature>
<keyword evidence="6 10" id="KW-0067">ATP-binding</keyword>
<evidence type="ECO:0000256" key="1">
    <source>
        <dbReference type="ARBA" id="ARBA00022490"/>
    </source>
</evidence>
<evidence type="ECO:0000256" key="10">
    <source>
        <dbReference type="HAMAP-Rule" id="MF_01987"/>
    </source>
</evidence>
<feature type="binding site" evidence="10">
    <location>
        <position position="291"/>
    </location>
    <ligand>
        <name>K(+)</name>
        <dbReference type="ChEBI" id="CHEBI:29103"/>
    </ligand>
</feature>
<dbReference type="InterPro" id="IPR011611">
    <property type="entry name" value="PfkB_dom"/>
</dbReference>
<feature type="binding site" evidence="10">
    <location>
        <position position="287"/>
    </location>
    <ligand>
        <name>K(+)</name>
        <dbReference type="ChEBI" id="CHEBI:29103"/>
    </ligand>
</feature>
<keyword evidence="7 10" id="KW-0460">Magnesium</keyword>
<dbReference type="HAMAP" id="MF_01987">
    <property type="entry name" value="Ribokinase"/>
    <property type="match status" value="1"/>
</dbReference>
<feature type="binding site" evidence="10">
    <location>
        <position position="282"/>
    </location>
    <ligand>
        <name>K(+)</name>
        <dbReference type="ChEBI" id="CHEBI:29103"/>
    </ligand>
</feature>
<comment type="subcellular location">
    <subcellularLocation>
        <location evidence="10">Cytoplasm</location>
    </subcellularLocation>
</comment>
<dbReference type="InterPro" id="IPR002139">
    <property type="entry name" value="Ribo/fructo_kinase"/>
</dbReference>
<proteinExistence type="inferred from homology"/>
<feature type="binding site" evidence="10">
    <location>
        <begin position="11"/>
        <end position="13"/>
    </location>
    <ligand>
        <name>substrate</name>
    </ligand>
</feature>
<dbReference type="Pfam" id="PF00294">
    <property type="entry name" value="PfkB"/>
    <property type="match status" value="1"/>
</dbReference>
<keyword evidence="1 10" id="KW-0963">Cytoplasm</keyword>
<dbReference type="GO" id="GO:0019303">
    <property type="term" value="P:D-ribose catabolic process"/>
    <property type="evidence" value="ECO:0007669"/>
    <property type="project" value="UniProtKB-UniRule"/>
</dbReference>
<dbReference type="GO" id="GO:0046872">
    <property type="term" value="F:metal ion binding"/>
    <property type="evidence" value="ECO:0007669"/>
    <property type="project" value="UniProtKB-KW"/>
</dbReference>
<gene>
    <name evidence="10 13" type="primary">rbsK</name>
    <name evidence="13" type="ORF">VIBNISOn1_p0043</name>
</gene>
<dbReference type="InterPro" id="IPR011877">
    <property type="entry name" value="Ribokinase"/>
</dbReference>
<dbReference type="NCBIfam" id="NF008353">
    <property type="entry name" value="PRK11142.1"/>
    <property type="match status" value="1"/>
</dbReference>
<dbReference type="RefSeq" id="WP_022614076.1">
    <property type="nucleotide sequence ID" value="NZ_LK391966.1"/>
</dbReference>
<organism evidence="13 14">
    <name type="scientific">Vibrio nigripulchritudo SOn1</name>
    <dbReference type="NCBI Taxonomy" id="1238450"/>
    <lineage>
        <taxon>Bacteria</taxon>
        <taxon>Pseudomonadati</taxon>
        <taxon>Pseudomonadota</taxon>
        <taxon>Gammaproteobacteria</taxon>
        <taxon>Vibrionales</taxon>
        <taxon>Vibrionaceae</taxon>
        <taxon>Vibrio</taxon>
    </lineage>
</organism>
<feature type="binding site" evidence="10">
    <location>
        <begin position="251"/>
        <end position="252"/>
    </location>
    <ligand>
        <name>ATP</name>
        <dbReference type="ChEBI" id="CHEBI:30616"/>
    </ligand>
</feature>
<dbReference type="Proteomes" id="UP000018211">
    <property type="component" value="Unassembled WGS sequence"/>
</dbReference>
<comment type="caution">
    <text evidence="13">The sequence shown here is derived from an EMBL/GenBank/DDBJ whole genome shotgun (WGS) entry which is preliminary data.</text>
</comment>
<dbReference type="InterPro" id="IPR029056">
    <property type="entry name" value="Ribokinase-like"/>
</dbReference>
<feature type="domain" description="Carbohydrate kinase PfkB" evidence="12">
    <location>
        <begin position="1"/>
        <end position="294"/>
    </location>
</feature>
<dbReference type="GO" id="GO:0005829">
    <property type="term" value="C:cytosol"/>
    <property type="evidence" value="ECO:0007669"/>
    <property type="project" value="TreeGrafter"/>
</dbReference>
<feature type="binding site" evidence="10">
    <location>
        <position position="285"/>
    </location>
    <ligand>
        <name>K(+)</name>
        <dbReference type="ChEBI" id="CHEBI:29103"/>
    </ligand>
</feature>
<feature type="active site" description="Proton acceptor" evidence="10">
    <location>
        <position position="252"/>
    </location>
</feature>
<keyword evidence="4 10" id="KW-0547">Nucleotide-binding</keyword>
<protein>
    <recommendedName>
        <fullName evidence="10 11">Ribokinase</fullName>
        <shortName evidence="10">RK</shortName>
        <ecNumber evidence="10 11">2.7.1.15</ecNumber>
    </recommendedName>
</protein>
<comment type="pathway">
    <text evidence="10">Carbohydrate metabolism; D-ribose degradation; D-ribose 5-phosphate from beta-D-ribopyranose: step 2/2.</text>
</comment>
<evidence type="ECO:0000256" key="8">
    <source>
        <dbReference type="ARBA" id="ARBA00022958"/>
    </source>
</evidence>
<sequence>MKRLTVIGSVNVDHVFQVNQFAKPGQTIHCSHYSIHKGGKGANQAAAAARVSPTNFLACVGDDVPGQEQLDELKELGIDVSHVESIESLNTGLASIQIDSKGENSIVIDAGANNALTPEVLDTHSECVASSGYSLVQLETPINTVERLACLCKVNNTRLILNPAPAQHLSPSLLVNVYMITPNETEAEFFTGIKVEDERSMEDAAKWFHEYGIEHVIITLGAKGVYYSQQGKLSTLICGYPVQAVDTTGAGDTFNGVLAACLAVDYAVLDAIDLAQAYSAIAVTRAGAQTSIPSPSEVNAFVQQEKIGAYN</sequence>
<evidence type="ECO:0000256" key="7">
    <source>
        <dbReference type="ARBA" id="ARBA00022842"/>
    </source>
</evidence>
<keyword evidence="9 10" id="KW-0119">Carbohydrate metabolism</keyword>
<feature type="binding site" evidence="10">
    <location>
        <position position="248"/>
    </location>
    <ligand>
        <name>K(+)</name>
        <dbReference type="ChEBI" id="CHEBI:29103"/>
    </ligand>
</feature>
<evidence type="ECO:0000259" key="12">
    <source>
        <dbReference type="Pfam" id="PF00294"/>
    </source>
</evidence>
<evidence type="ECO:0000313" key="14">
    <source>
        <dbReference type="Proteomes" id="UP000018211"/>
    </source>
</evidence>
<evidence type="ECO:0000256" key="5">
    <source>
        <dbReference type="ARBA" id="ARBA00022777"/>
    </source>
</evidence>
<dbReference type="EMBL" id="CAOF01000199">
    <property type="protein sequence ID" value="CCO50206.1"/>
    <property type="molecule type" value="Genomic_DNA"/>
</dbReference>
<keyword evidence="3 10" id="KW-0479">Metal-binding</keyword>
<dbReference type="Gene3D" id="3.40.1190.20">
    <property type="match status" value="1"/>
</dbReference>
<name>A0AAV2W0B7_9VIBR</name>
<dbReference type="AlphaFoldDB" id="A0AAV2W0B7"/>
<evidence type="ECO:0000256" key="6">
    <source>
        <dbReference type="ARBA" id="ARBA00022840"/>
    </source>
</evidence>
<keyword evidence="2 10" id="KW-0808">Transferase</keyword>
<evidence type="ECO:0000256" key="4">
    <source>
        <dbReference type="ARBA" id="ARBA00022741"/>
    </source>
</evidence>
<feature type="binding site" evidence="10">
    <location>
        <position position="183"/>
    </location>
    <ligand>
        <name>ATP</name>
        <dbReference type="ChEBI" id="CHEBI:30616"/>
    </ligand>
</feature>
<evidence type="ECO:0000256" key="11">
    <source>
        <dbReference type="NCBIfam" id="TIGR02152"/>
    </source>
</evidence>
<evidence type="ECO:0000256" key="2">
    <source>
        <dbReference type="ARBA" id="ARBA00022679"/>
    </source>
</evidence>
<comment type="cofactor">
    <cofactor evidence="10">
        <name>Mg(2+)</name>
        <dbReference type="ChEBI" id="CHEBI:18420"/>
    </cofactor>
    <text evidence="10">Requires a divalent cation, most likely magnesium in vivo, as an electrophilic catalyst to aid phosphoryl group transfer. It is the chelate of the metal and the nucleotide that is the actual substrate.</text>
</comment>
<evidence type="ECO:0000313" key="13">
    <source>
        <dbReference type="EMBL" id="CCO50206.1"/>
    </source>
</evidence>
<dbReference type="PRINTS" id="PR00990">
    <property type="entry name" value="RIBOKINASE"/>
</dbReference>
<dbReference type="GO" id="GO:0004747">
    <property type="term" value="F:ribokinase activity"/>
    <property type="evidence" value="ECO:0007669"/>
    <property type="project" value="UniProtKB-UniRule"/>
</dbReference>
<dbReference type="EC" id="2.7.1.15" evidence="10 11"/>
<comment type="subunit">
    <text evidence="10">Homodimer.</text>
</comment>